<dbReference type="Pfam" id="PF22949">
    <property type="entry name" value="HRI2_3H"/>
    <property type="match status" value="1"/>
</dbReference>
<dbReference type="SUPFAM" id="SSF56112">
    <property type="entry name" value="Protein kinase-like (PK-like)"/>
    <property type="match status" value="1"/>
</dbReference>
<dbReference type="GO" id="GO:0004674">
    <property type="term" value="F:protein serine/threonine kinase activity"/>
    <property type="evidence" value="ECO:0007669"/>
    <property type="project" value="UniProtKB-KW"/>
</dbReference>
<evidence type="ECO:0000256" key="2">
    <source>
        <dbReference type="ARBA" id="ARBA00022527"/>
    </source>
</evidence>
<evidence type="ECO:0000256" key="7">
    <source>
        <dbReference type="ARBA" id="ARBA00022777"/>
    </source>
</evidence>
<protein>
    <recommendedName>
        <fullName evidence="11">Eukaryotic translation initiation factor 2-alpha kinase 1</fullName>
        <ecNumber evidence="1">2.7.11.1</ecNumber>
    </recommendedName>
    <alternativeName>
        <fullName evidence="12">Hemin-sensitive initiation factor 2-alpha kinase</fullName>
    </alternativeName>
</protein>
<dbReference type="Gene3D" id="3.30.200.20">
    <property type="entry name" value="Phosphorylase Kinase, domain 1"/>
    <property type="match status" value="1"/>
</dbReference>
<keyword evidence="2 15" id="KW-0723">Serine/threonine-protein kinase</keyword>
<dbReference type="PROSITE" id="PS50011">
    <property type="entry name" value="PROTEIN_KINASE_DOM"/>
    <property type="match status" value="1"/>
</dbReference>
<keyword evidence="10" id="KW-1015">Disulfide bond</keyword>
<dbReference type="InterPro" id="IPR054521">
    <property type="entry name" value="HRI2_3H"/>
</dbReference>
<evidence type="ECO:0000256" key="4">
    <source>
        <dbReference type="ARBA" id="ARBA00022679"/>
    </source>
</evidence>
<dbReference type="PANTHER" id="PTHR11042:SF160">
    <property type="entry name" value="EUKARYOTIC TRANSLATION INITIATION FACTOR 2-ALPHA KINASE 1"/>
    <property type="match status" value="1"/>
</dbReference>
<dbReference type="GO" id="GO:0006796">
    <property type="term" value="P:phosphate-containing compound metabolic process"/>
    <property type="evidence" value="ECO:0007669"/>
    <property type="project" value="UniProtKB-ARBA"/>
</dbReference>
<dbReference type="GO" id="GO:0005524">
    <property type="term" value="F:ATP binding"/>
    <property type="evidence" value="ECO:0007669"/>
    <property type="project" value="UniProtKB-KW"/>
</dbReference>
<keyword evidence="8" id="KW-0067">ATP-binding</keyword>
<dbReference type="InterPro" id="IPR008266">
    <property type="entry name" value="Tyr_kinase_AS"/>
</dbReference>
<dbReference type="GO" id="GO:0006950">
    <property type="term" value="P:response to stress"/>
    <property type="evidence" value="ECO:0007669"/>
    <property type="project" value="UniProtKB-ARBA"/>
</dbReference>
<reference evidence="15" key="1">
    <citation type="journal article" date="2017" name="Science">
        <title>Giant viruses with an expanded complement of translation system components.</title>
        <authorList>
            <person name="Schulz F."/>
            <person name="Yutin N."/>
            <person name="Ivanova N.N."/>
            <person name="Ortega D.R."/>
            <person name="Lee T.K."/>
            <person name="Vierheilig J."/>
            <person name="Daims H."/>
            <person name="Horn M."/>
            <person name="Wagner M."/>
            <person name="Jensen G.J."/>
            <person name="Kyrpides N.C."/>
            <person name="Koonin E.V."/>
            <person name="Woyke T."/>
        </authorList>
    </citation>
    <scope>NUCLEOTIDE SEQUENCE</scope>
    <source>
        <strain evidence="15">KNV1</strain>
    </source>
</reference>
<comment type="subunit">
    <text evidence="13">Synthesized in an inactive form that binds to the N-terminal domain of CDC37. Has to be associated with a multiprotein complex containing Hsp90, CDC37 and PPP5C for maturation and activation by autophosphorylation. The phosphatase PPP5C modulates this activation. Homodimer; homodimerizes in presence of heme, forming a disulfide-linked inactive homodimer. Interacts with DELE1; binds both to full-length DELE1 and processed form of DELE1 (S-DELE1) in response to stress, leading to activate its protein kinase activity and trigger the integrated stress response (ISR).</text>
</comment>
<keyword evidence="4" id="KW-0808">Transferase</keyword>
<evidence type="ECO:0000259" key="14">
    <source>
        <dbReference type="PROSITE" id="PS50011"/>
    </source>
</evidence>
<proteinExistence type="predicted"/>
<evidence type="ECO:0000256" key="9">
    <source>
        <dbReference type="ARBA" id="ARBA00022843"/>
    </source>
</evidence>
<evidence type="ECO:0000256" key="10">
    <source>
        <dbReference type="ARBA" id="ARBA00023157"/>
    </source>
</evidence>
<dbReference type="Gene3D" id="1.10.510.10">
    <property type="entry name" value="Transferase(Phosphotransferase) domain 1"/>
    <property type="match status" value="1"/>
</dbReference>
<accession>A0A1V0SKK4</accession>
<name>A0A1V0SKK4_9VIRU</name>
<evidence type="ECO:0000256" key="12">
    <source>
        <dbReference type="ARBA" id="ARBA00042456"/>
    </source>
</evidence>
<keyword evidence="9" id="KW-0832">Ubl conjugation</keyword>
<evidence type="ECO:0000256" key="1">
    <source>
        <dbReference type="ARBA" id="ARBA00012513"/>
    </source>
</evidence>
<evidence type="ECO:0000256" key="5">
    <source>
        <dbReference type="ARBA" id="ARBA00022737"/>
    </source>
</evidence>
<organism evidence="15">
    <name type="scientific">Klosneuvirus KNV1</name>
    <dbReference type="NCBI Taxonomy" id="1977640"/>
    <lineage>
        <taxon>Viruses</taxon>
        <taxon>Varidnaviria</taxon>
        <taxon>Bamfordvirae</taxon>
        <taxon>Nucleocytoviricota</taxon>
        <taxon>Megaviricetes</taxon>
        <taxon>Imitervirales</taxon>
        <taxon>Mimiviridae</taxon>
        <taxon>Klosneuvirinae</taxon>
        <taxon>Klosneuvirus</taxon>
    </lineage>
</organism>
<gene>
    <name evidence="15" type="ORF">Klosneuvirus_4_16</name>
</gene>
<sequence length="383" mass="44660">MDHEIIKSFKQLDNHPDPEINKDILLISLLENIMESNKNPTLFNAFCDYLHSKNIIHHKKFYSDKYAETRHEYINKLKSLIDSNTQEITSTENNPISFYQSRYINDFVELEKINTGGFGSVHKATNKLDGMDYAIKKIPVKDIQLLNTIKVINEVKILAKLNHDNIIRYYSTWIESTNDKSVYEDVYDSSSDFSSNSNEIVAYPSDPDFMVIMYIQMELCQMDLKEFISQHILTKKEANTIMLNILNGIQYIHSKNIVHCDLTLKNILIDHNNNIKITDFGLARELNDQDHHIDPHAYGTQLYMAPELLNHGKISTKTDIYSLGIIYFELITNFKTDMERSRMILKLKRGELKDDNLMIISQMIQPDDKLRQSIEEIIKKIDL</sequence>
<keyword evidence="3" id="KW-0597">Phosphoprotein</keyword>
<dbReference type="Pfam" id="PF00069">
    <property type="entry name" value="Pkinase"/>
    <property type="match status" value="1"/>
</dbReference>
<dbReference type="InterPro" id="IPR011009">
    <property type="entry name" value="Kinase-like_dom_sf"/>
</dbReference>
<evidence type="ECO:0000256" key="6">
    <source>
        <dbReference type="ARBA" id="ARBA00022741"/>
    </source>
</evidence>
<dbReference type="PANTHER" id="PTHR11042">
    <property type="entry name" value="EUKARYOTIC TRANSLATION INITIATION FACTOR 2-ALPHA KINASE EIF2-ALPHA KINASE -RELATED"/>
    <property type="match status" value="1"/>
</dbReference>
<dbReference type="EC" id="2.7.11.1" evidence="1"/>
<keyword evidence="5" id="KW-0677">Repeat</keyword>
<evidence type="ECO:0000256" key="13">
    <source>
        <dbReference type="ARBA" id="ARBA00046654"/>
    </source>
</evidence>
<evidence type="ECO:0000313" key="15">
    <source>
        <dbReference type="EMBL" id="ARF12201.1"/>
    </source>
</evidence>
<evidence type="ECO:0000256" key="8">
    <source>
        <dbReference type="ARBA" id="ARBA00022840"/>
    </source>
</evidence>
<dbReference type="PROSITE" id="PS00109">
    <property type="entry name" value="PROTEIN_KINASE_TYR"/>
    <property type="match status" value="1"/>
</dbReference>
<keyword evidence="7 15" id="KW-0418">Kinase</keyword>
<evidence type="ECO:0000256" key="11">
    <source>
        <dbReference type="ARBA" id="ARBA00040433"/>
    </source>
</evidence>
<dbReference type="EMBL" id="KY684111">
    <property type="protein sequence ID" value="ARF12201.1"/>
    <property type="molecule type" value="Genomic_DNA"/>
</dbReference>
<dbReference type="InterPro" id="IPR000719">
    <property type="entry name" value="Prot_kinase_dom"/>
</dbReference>
<feature type="domain" description="Protein kinase" evidence="14">
    <location>
        <begin position="107"/>
        <end position="383"/>
    </location>
</feature>
<keyword evidence="6" id="KW-0547">Nucleotide-binding</keyword>
<dbReference type="InterPro" id="IPR050339">
    <property type="entry name" value="CC_SR_Kinase"/>
</dbReference>
<evidence type="ECO:0000256" key="3">
    <source>
        <dbReference type="ARBA" id="ARBA00022553"/>
    </source>
</evidence>